<dbReference type="Pfam" id="PF01323">
    <property type="entry name" value="DSBA"/>
    <property type="match status" value="1"/>
</dbReference>
<dbReference type="EMBL" id="LEUS01000025">
    <property type="protein sequence ID" value="KLY28727.1"/>
    <property type="molecule type" value="Genomic_DNA"/>
</dbReference>
<evidence type="ECO:0000313" key="3">
    <source>
        <dbReference type="EMBL" id="MDH0965885.1"/>
    </source>
</evidence>
<accession>A0A0J2H3I1</accession>
<dbReference type="SUPFAM" id="SSF52833">
    <property type="entry name" value="Thioredoxin-like"/>
    <property type="match status" value="1"/>
</dbReference>
<protein>
    <submittedName>
        <fullName evidence="3">DsbA family protein</fullName>
    </submittedName>
    <submittedName>
        <fullName evidence="4">Thiol:disulfide interchange protein</fullName>
    </submittedName>
</protein>
<dbReference type="InterPro" id="IPR050824">
    <property type="entry name" value="Thiol_disulfide_DsbA"/>
</dbReference>
<gene>
    <name evidence="4" type="ORF">CWN49_25835</name>
    <name evidence="3" type="ORF">N5C89_23905</name>
    <name evidence="2" type="ORF">SK91_04239</name>
</gene>
<dbReference type="RefSeq" id="WP_032747417.1">
    <property type="nucleotide sequence ID" value="NZ_CABGII010000038.1"/>
</dbReference>
<dbReference type="EMBL" id="PIDR01001062">
    <property type="protein sequence ID" value="PLO64269.1"/>
    <property type="molecule type" value="Genomic_DNA"/>
</dbReference>
<keyword evidence="5" id="KW-1185">Reference proteome</keyword>
<dbReference type="Proteomes" id="UP000036305">
    <property type="component" value="Unassembled WGS sequence"/>
</dbReference>
<comment type="caution">
    <text evidence="4">The sequence shown here is derived from an EMBL/GenBank/DDBJ whole genome shotgun (WGS) entry which is preliminary data.</text>
</comment>
<dbReference type="InterPro" id="IPR036249">
    <property type="entry name" value="Thioredoxin-like_sf"/>
</dbReference>
<dbReference type="EMBL" id="JAOCBF010000042">
    <property type="protein sequence ID" value="MDH0965885.1"/>
    <property type="molecule type" value="Genomic_DNA"/>
</dbReference>
<reference evidence="2 5" key="1">
    <citation type="submission" date="2015-06" db="EMBL/GenBank/DDBJ databases">
        <title>The Genome Sequence of None.</title>
        <authorList>
            <consortium name="The Broad Institute Genomics Platform"/>
            <consortium name="The Broad Institute Genome Sequencing Center for Infectious Disease"/>
            <person name="Earl A.M."/>
            <person name="Onderdonk A.B."/>
            <person name="Kirby J."/>
            <person name="Ferraro M.J."/>
            <person name="Huang S."/>
            <person name="Spencer M."/>
            <person name="Fodor A."/>
            <person name="Hooper D."/>
            <person name="Dekker J."/>
            <person name="O'Brien T."/>
            <person name="Quan V."/>
            <person name="Gombosev A."/>
            <person name="Delaney M."/>
            <person name="DuBois A."/>
            <person name="Ernst C."/>
            <person name="Kim D.S."/>
            <person name="Rossman W."/>
            <person name="Gohs F."/>
            <person name="Petruso H."/>
            <person name="Nozar T."/>
            <person name="Mougeot F."/>
            <person name="Manson-McGuire A."/>
            <person name="Young S."/>
            <person name="Abouelleil A."/>
            <person name="Cao P."/>
            <person name="Chapman S.B."/>
            <person name="Griggs A."/>
            <person name="Priest M."/>
            <person name="Shea T."/>
            <person name="Wortman I."/>
            <person name="Wortman J.R."/>
            <person name="Nusbaum C."/>
            <person name="Birren B."/>
        </authorList>
    </citation>
    <scope>NUCLEOTIDE SEQUENCE [LARGE SCALE GENOMIC DNA]</scope>
    <source>
        <strain evidence="2 5">MGH87</strain>
    </source>
</reference>
<evidence type="ECO:0000313" key="5">
    <source>
        <dbReference type="Proteomes" id="UP000036305"/>
    </source>
</evidence>
<dbReference type="Proteomes" id="UP000234667">
    <property type="component" value="Unassembled WGS sequence"/>
</dbReference>
<dbReference type="Proteomes" id="UP001159937">
    <property type="component" value="Unassembled WGS sequence"/>
</dbReference>
<proteinExistence type="predicted"/>
<dbReference type="PANTHER" id="PTHR35891:SF3">
    <property type="entry name" value="THIOL:DISULFIDE INTERCHANGE PROTEIN DSBL"/>
    <property type="match status" value="1"/>
</dbReference>
<dbReference type="InterPro" id="IPR001853">
    <property type="entry name" value="DSBA-like_thioredoxin_dom"/>
</dbReference>
<sequence>MKKRILPLFAYTVFVAVVSALITTAWFHTFVFNQKGDVEQQALVSLAAEKVTNSPIVGGEDIIEIFSYGCHYCEVNEENVDALEKRMPAGKKLVRIHFNLDGQGGLARYAPVFATLQVMGIEEAHRKSAYDAVIKHKIDLGDAVQREAWLAENKISIAQYNRVSQSVKVKELLEYMTQVTRYYNINATPAFIVAKKWVAFQDSEFPVFSDKLISLLETDRVPEK</sequence>
<evidence type="ECO:0000259" key="1">
    <source>
        <dbReference type="Pfam" id="PF01323"/>
    </source>
</evidence>
<dbReference type="GO" id="GO:0016491">
    <property type="term" value="F:oxidoreductase activity"/>
    <property type="evidence" value="ECO:0007669"/>
    <property type="project" value="InterPro"/>
</dbReference>
<reference evidence="4 6" key="3">
    <citation type="submission" date="2018-01" db="EMBL/GenBank/DDBJ databases">
        <title>Genomic study of Klebsiella pneumoniae.</title>
        <authorList>
            <person name="Yang Y."/>
            <person name="Bicalho R."/>
        </authorList>
    </citation>
    <scope>NUCLEOTIDE SEQUENCE [LARGE SCALE GENOMIC DNA]</scope>
    <source>
        <strain evidence="4 6">A10</strain>
    </source>
</reference>
<reference evidence="3" key="4">
    <citation type="submission" date="2022-09" db="EMBL/GenBank/DDBJ databases">
        <title>Intensive care unit water sources are persistently colonized with multi-drug resistant bacteria and are the site of extensive horizontal gene transfer of antibiotic resistance genes.</title>
        <authorList>
            <person name="Diorio-Toth L."/>
        </authorList>
    </citation>
    <scope>NUCLEOTIDE SEQUENCE</scope>
    <source>
        <strain evidence="3">GD03918</strain>
    </source>
</reference>
<feature type="domain" description="DSBA-like thioredoxin" evidence="1">
    <location>
        <begin position="77"/>
        <end position="204"/>
    </location>
</feature>
<dbReference type="PANTHER" id="PTHR35891">
    <property type="entry name" value="THIOL:DISULFIDE INTERCHANGE PROTEIN DSBA"/>
    <property type="match status" value="1"/>
</dbReference>
<dbReference type="Gene3D" id="3.40.30.10">
    <property type="entry name" value="Glutaredoxin"/>
    <property type="match status" value="1"/>
</dbReference>
<dbReference type="AlphaFoldDB" id="A0A0J2H3I1"/>
<evidence type="ECO:0000313" key="4">
    <source>
        <dbReference type="EMBL" id="PLO64269.1"/>
    </source>
</evidence>
<evidence type="ECO:0000313" key="2">
    <source>
        <dbReference type="EMBL" id="KLY28727.1"/>
    </source>
</evidence>
<reference evidence="4 6" key="2">
    <citation type="submission" date="2017-11" db="EMBL/GenBank/DDBJ databases">
        <authorList>
            <person name="Han C.G."/>
        </authorList>
    </citation>
    <scope>NUCLEOTIDE SEQUENCE [LARGE SCALE GENOMIC DNA]</scope>
    <source>
        <strain evidence="4 6">A10</strain>
    </source>
</reference>
<organism evidence="4 6">
    <name type="scientific">Klebsiella michiganensis</name>
    <dbReference type="NCBI Taxonomy" id="1134687"/>
    <lineage>
        <taxon>Bacteria</taxon>
        <taxon>Pseudomonadati</taxon>
        <taxon>Pseudomonadota</taxon>
        <taxon>Gammaproteobacteria</taxon>
        <taxon>Enterobacterales</taxon>
        <taxon>Enterobacteriaceae</taxon>
        <taxon>Klebsiella/Raoultella group</taxon>
        <taxon>Klebsiella</taxon>
    </lineage>
</organism>
<name>A0A0J2H3I1_9ENTR</name>
<evidence type="ECO:0000313" key="6">
    <source>
        <dbReference type="Proteomes" id="UP000234667"/>
    </source>
</evidence>